<feature type="region of interest" description="Disordered" evidence="1">
    <location>
        <begin position="1"/>
        <end position="26"/>
    </location>
</feature>
<dbReference type="RefSeq" id="WP_126414439.1">
    <property type="nucleotide sequence ID" value="NZ_JASPER010000071.1"/>
</dbReference>
<proteinExistence type="predicted"/>
<dbReference type="InterPro" id="IPR050458">
    <property type="entry name" value="LolB"/>
</dbReference>
<dbReference type="Pfam" id="PF05762">
    <property type="entry name" value="VWA_CoxE"/>
    <property type="match status" value="1"/>
</dbReference>
<reference evidence="2 3" key="1">
    <citation type="submission" date="2018-12" db="EMBL/GenBank/DDBJ databases">
        <authorList>
            <consortium name="Pathogen Informatics"/>
        </authorList>
    </citation>
    <scope>NUCLEOTIDE SEQUENCE [LARGE SCALE GENOMIC DNA]</scope>
    <source>
        <strain evidence="2 3">NCTC10951</strain>
    </source>
</reference>
<dbReference type="InterPro" id="IPR036465">
    <property type="entry name" value="vWFA_dom_sf"/>
</dbReference>
<dbReference type="PANTHER" id="PTHR30634">
    <property type="entry name" value="OUTER MEMBRANE LOLAB LIPOPROTEIN INSERTION APPARATUS"/>
    <property type="match status" value="1"/>
</dbReference>
<dbReference type="AlphaFoldDB" id="A0A3S4XA96"/>
<dbReference type="Proteomes" id="UP000268658">
    <property type="component" value="Chromosome"/>
</dbReference>
<dbReference type="OrthoDB" id="9789979at2"/>
<evidence type="ECO:0000256" key="1">
    <source>
        <dbReference type="SAM" id="MobiDB-lite"/>
    </source>
</evidence>
<evidence type="ECO:0000313" key="3">
    <source>
        <dbReference type="Proteomes" id="UP000268658"/>
    </source>
</evidence>
<gene>
    <name evidence="2" type="ORF">NCTC10951_01983</name>
</gene>
<organism evidence="2 3">
    <name type="scientific">Actinomyces viscosus</name>
    <dbReference type="NCBI Taxonomy" id="1656"/>
    <lineage>
        <taxon>Bacteria</taxon>
        <taxon>Bacillati</taxon>
        <taxon>Actinomycetota</taxon>
        <taxon>Actinomycetes</taxon>
        <taxon>Actinomycetales</taxon>
        <taxon>Actinomycetaceae</taxon>
        <taxon>Actinomyces</taxon>
    </lineage>
</organism>
<dbReference type="SUPFAM" id="SSF53300">
    <property type="entry name" value="vWA-like"/>
    <property type="match status" value="1"/>
</dbReference>
<dbReference type="EMBL" id="LR134477">
    <property type="protein sequence ID" value="VEI17032.1"/>
    <property type="molecule type" value="Genomic_DNA"/>
</dbReference>
<dbReference type="InterPro" id="IPR008912">
    <property type="entry name" value="Uncharacterised_CoxE"/>
</dbReference>
<dbReference type="PANTHER" id="PTHR30634:SF16">
    <property type="entry name" value="OUTER-MEMBRANE LIPOPROTEIN LOLB"/>
    <property type="match status" value="1"/>
</dbReference>
<dbReference type="InterPro" id="IPR002035">
    <property type="entry name" value="VWF_A"/>
</dbReference>
<dbReference type="SMART" id="SM00327">
    <property type="entry name" value="VWA"/>
    <property type="match status" value="1"/>
</dbReference>
<protein>
    <submittedName>
        <fullName evidence="2">Uncharacterized protein conserved in bacteria</fullName>
    </submittedName>
</protein>
<accession>A0A3S4XA96</accession>
<name>A0A3S4XA96_ACTVI</name>
<sequence length="405" mass="43930">MSARDHSDQTDQTVQANRTDDVEPTTIEQRWRLALGVDPSGYPTSLSDGHKAMDTALADLYDVDPQDKGRGSLSGSAPHVARWLGDIRRYFPSRVVRVMQNDAIDRLGIKALLLEPEVLQGVEPDVHLAATLATLSEMIPQEAKATARTVVDKVVKEVEERIADRLQQSVRGALDRSTRTSRPLLADIDWNRTIAANLKNYVPELGTVVPERLIGHGRRHRGIQKEFTICMDQSGSMSSSVVYASIMAAVMASIRSLRTTLVAYDTTVTDLTPLLSDPVDVIFGTQLGGGTSTSPAIEYCRQTITRPTDSVFILISDLYDSDPKQMLAKVGELLRSGVQVVALLALSDDGVPGYNHDVAKQLAEMGVPAFGCTPDAFPDLLAAAIHGEDLGRWADEQAAAEAKGT</sequence>
<dbReference type="Gene3D" id="3.40.50.410">
    <property type="entry name" value="von Willebrand factor, type A domain"/>
    <property type="match status" value="1"/>
</dbReference>
<evidence type="ECO:0000313" key="2">
    <source>
        <dbReference type="EMBL" id="VEI17032.1"/>
    </source>
</evidence>
<dbReference type="KEGG" id="avc:NCTC10951_01983"/>